<evidence type="ECO:0000313" key="3">
    <source>
        <dbReference type="Proteomes" id="UP001336020"/>
    </source>
</evidence>
<gene>
    <name evidence="2" type="ORF">Q7514_17615</name>
</gene>
<dbReference type="PANTHER" id="PTHR42870">
    <property type="entry name" value="ACETYL-COA C-ACETYLTRANSFERASE"/>
    <property type="match status" value="1"/>
</dbReference>
<dbReference type="Gene3D" id="3.40.47.10">
    <property type="match status" value="1"/>
</dbReference>
<evidence type="ECO:0000313" key="2">
    <source>
        <dbReference type="EMBL" id="MEE2059339.1"/>
    </source>
</evidence>
<comment type="caution">
    <text evidence="2">The sequence shown here is derived from an EMBL/GenBank/DDBJ whole genome shotgun (WGS) entry which is preliminary data.</text>
</comment>
<dbReference type="CDD" id="cd00829">
    <property type="entry name" value="SCP-x_thiolase"/>
    <property type="match status" value="1"/>
</dbReference>
<dbReference type="EMBL" id="JAUTXY010000008">
    <property type="protein sequence ID" value="MEE2059339.1"/>
    <property type="molecule type" value="Genomic_DNA"/>
</dbReference>
<sequence>MSDFSRNSDSSGFARNKVAIVGYAQSDIRRTAGRTLGALTVDAARAAVADAGLELAQIDGYVSSSLMPSASGRVAEDGVSTVSSAWLAGRLGGTPRYVAGFDGIGQLTGSVSMAVNAIASGAAEYVIVHRALHNPTGSYHGNPMQEVHGPQQWTAPQGFFGPLAMIALPYNEYLQRYDAKPESMAAVVTEARKNGARIPWSYWHDRPLDRDEYLSAPTLFDPVCRYDCDIPVDGAAAFVLTSAERAKDLPHPPVYIAGYANGIPARRRLPLHWPLDDILGAGTELVRRLEESSGIGMGEIDLPQVYDGFSPFVWFWLESLGLCPPGEAHRFVEEGGIDSDRPGAIPALSGGGALGNGRMHGVPQMLECYLQLSGRAGVRALEGMTTAVACHSSPHYGGAVVYSAERF</sequence>
<proteinExistence type="predicted"/>
<dbReference type="InterPro" id="IPR016039">
    <property type="entry name" value="Thiolase-like"/>
</dbReference>
<evidence type="ECO:0000259" key="1">
    <source>
        <dbReference type="Pfam" id="PF22691"/>
    </source>
</evidence>
<protein>
    <submittedName>
        <fullName evidence="2">Thiolase family protein</fullName>
    </submittedName>
</protein>
<dbReference type="Proteomes" id="UP001336020">
    <property type="component" value="Unassembled WGS sequence"/>
</dbReference>
<dbReference type="Pfam" id="PF22691">
    <property type="entry name" value="Thiolase_C_1"/>
    <property type="match status" value="1"/>
</dbReference>
<name>A0ABU7LDF9_9NOCA</name>
<dbReference type="SUPFAM" id="SSF53901">
    <property type="entry name" value="Thiolase-like"/>
    <property type="match status" value="2"/>
</dbReference>
<reference evidence="2 3" key="1">
    <citation type="submission" date="2023-07" db="EMBL/GenBank/DDBJ databases">
        <authorList>
            <person name="Girao M."/>
            <person name="Carvalho M.F."/>
        </authorList>
    </citation>
    <scope>NUCLEOTIDE SEQUENCE [LARGE SCALE GENOMIC DNA]</scope>
    <source>
        <strain evidence="2 3">YIM65754</strain>
    </source>
</reference>
<accession>A0ABU7LDF9</accession>
<dbReference type="PANTHER" id="PTHR42870:SF1">
    <property type="entry name" value="NON-SPECIFIC LIPID-TRANSFER PROTEIN-LIKE 2"/>
    <property type="match status" value="1"/>
</dbReference>
<feature type="domain" description="Thiolase C-terminal" evidence="1">
    <location>
        <begin position="291"/>
        <end position="389"/>
    </location>
</feature>
<dbReference type="InterPro" id="IPR055140">
    <property type="entry name" value="Thiolase_C_2"/>
</dbReference>
<keyword evidence="3" id="KW-1185">Reference proteome</keyword>
<dbReference type="RefSeq" id="WP_330134587.1">
    <property type="nucleotide sequence ID" value="NZ_JAUTXY010000008.1"/>
</dbReference>
<organism evidence="2 3">
    <name type="scientific">Rhodococcus artemisiae</name>
    <dbReference type="NCBI Taxonomy" id="714159"/>
    <lineage>
        <taxon>Bacteria</taxon>
        <taxon>Bacillati</taxon>
        <taxon>Actinomycetota</taxon>
        <taxon>Actinomycetes</taxon>
        <taxon>Mycobacteriales</taxon>
        <taxon>Nocardiaceae</taxon>
        <taxon>Rhodococcus</taxon>
    </lineage>
</organism>